<dbReference type="InterPro" id="IPR015915">
    <property type="entry name" value="Kelch-typ_b-propeller"/>
</dbReference>
<dbReference type="EMBL" id="LKEB01000002">
    <property type="protein sequence ID" value="ROW17637.1"/>
    <property type="molecule type" value="Genomic_DNA"/>
</dbReference>
<gene>
    <name evidence="3" type="ORF">VPNG_00998</name>
</gene>
<organism evidence="3 4">
    <name type="scientific">Cytospora leucostoma</name>
    <dbReference type="NCBI Taxonomy" id="1230097"/>
    <lineage>
        <taxon>Eukaryota</taxon>
        <taxon>Fungi</taxon>
        <taxon>Dikarya</taxon>
        <taxon>Ascomycota</taxon>
        <taxon>Pezizomycotina</taxon>
        <taxon>Sordariomycetes</taxon>
        <taxon>Sordariomycetidae</taxon>
        <taxon>Diaporthales</taxon>
        <taxon>Cytosporaceae</taxon>
        <taxon>Cytospora</taxon>
    </lineage>
</organism>
<comment type="caution">
    <text evidence="3">The sequence shown here is derived from an EMBL/GenBank/DDBJ whole genome shotgun (WGS) entry which is preliminary data.</text>
</comment>
<dbReference type="GO" id="GO:0019760">
    <property type="term" value="P:glucosinolate metabolic process"/>
    <property type="evidence" value="ECO:0007669"/>
    <property type="project" value="UniProtKB-ARBA"/>
</dbReference>
<reference evidence="3 4" key="1">
    <citation type="submission" date="2015-09" db="EMBL/GenBank/DDBJ databases">
        <title>Host preference determinants of Valsa canker pathogens revealed by comparative genomics.</title>
        <authorList>
            <person name="Yin Z."/>
            <person name="Huang L."/>
        </authorList>
    </citation>
    <scope>NUCLEOTIDE SEQUENCE [LARGE SCALE GENOMIC DNA]</scope>
    <source>
        <strain evidence="3 4">SXYLt</strain>
    </source>
</reference>
<dbReference type="InParanoid" id="A0A423XNG9"/>
<evidence type="ECO:0000313" key="4">
    <source>
        <dbReference type="Proteomes" id="UP000285146"/>
    </source>
</evidence>
<evidence type="ECO:0000256" key="1">
    <source>
        <dbReference type="ARBA" id="ARBA00022737"/>
    </source>
</evidence>
<dbReference type="PANTHER" id="PTHR47435">
    <property type="entry name" value="KELCH REPEAT PROTEIN (AFU_ORTHOLOGUE AFUA_5G12780)"/>
    <property type="match status" value="1"/>
</dbReference>
<dbReference type="STRING" id="1230097.A0A423XNG9"/>
<dbReference type="OrthoDB" id="10250130at2759"/>
<evidence type="ECO:0000313" key="3">
    <source>
        <dbReference type="EMBL" id="ROW17637.1"/>
    </source>
</evidence>
<sequence>MAEVAAGALAAEQVLATGLEAAAAASVARPTQPLSASLSRIATSPAGDSLLALARSHHTVTVIGDKAYIFGGEISGGGLCNTDVYAISLPSDTKPASEYACYPAFPVREATTGDLLVPSPRKGHAACARGKYLLIHGGSDKNGAPIDEAACIWLWDSETLAWSKVQAVTQIGKSLAPREGHAIFFHEKQDLLLLHGGSTGSARTGETWLYDFNAVAWTQLPSCPVAPSSSAFVDNTVYSISTDSNMGGSIHYLNLGSNETDRSKPDALKWEKVDFPANPLAAGPKARVGAALVPVSTGYGRNYLLYLLGSSEQQNKDNSERPYYSDIWSLQLPSHGFTFTTVKDAIRDKLPGHVDSGAFSWAEVDLVPTEQVEHQGKVHPGPRGFFGADCYLGAKGVVFWGGTNAKGDKEADGWALRVR</sequence>
<keyword evidence="2" id="KW-0408">Iron</keyword>
<dbReference type="Proteomes" id="UP000285146">
    <property type="component" value="Unassembled WGS sequence"/>
</dbReference>
<dbReference type="PANTHER" id="PTHR47435:SF10">
    <property type="entry name" value="TIP ELONGATION ABERRANT PROTEIN 3"/>
    <property type="match status" value="1"/>
</dbReference>
<dbReference type="Pfam" id="PF24681">
    <property type="entry name" value="Kelch_KLHDC2_KLHL20_DRC7"/>
    <property type="match status" value="1"/>
</dbReference>
<evidence type="ECO:0000256" key="2">
    <source>
        <dbReference type="ARBA" id="ARBA00023004"/>
    </source>
</evidence>
<dbReference type="Gene3D" id="2.120.10.80">
    <property type="entry name" value="Kelch-type beta propeller"/>
    <property type="match status" value="1"/>
</dbReference>
<protein>
    <submittedName>
        <fullName evidence="3">Uncharacterized protein</fullName>
    </submittedName>
</protein>
<name>A0A423XNG9_9PEZI</name>
<proteinExistence type="predicted"/>
<accession>A0A423XNG9</accession>
<keyword evidence="1" id="KW-0677">Repeat</keyword>
<dbReference type="AlphaFoldDB" id="A0A423XNG9"/>
<dbReference type="SUPFAM" id="SSF117281">
    <property type="entry name" value="Kelch motif"/>
    <property type="match status" value="1"/>
</dbReference>
<keyword evidence="4" id="KW-1185">Reference proteome</keyword>